<dbReference type="InterPro" id="IPR005604">
    <property type="entry name" value="Phage_T7_tail_fibre-like_N"/>
</dbReference>
<evidence type="ECO:0000256" key="2">
    <source>
        <dbReference type="ARBA" id="ARBA00022732"/>
    </source>
</evidence>
<evidence type="ECO:0000313" key="5">
    <source>
        <dbReference type="EMBL" id="QIG67221.1"/>
    </source>
</evidence>
<protein>
    <submittedName>
        <fullName evidence="5">Tail fiber protein</fullName>
    </submittedName>
</protein>
<keyword evidence="6" id="KW-1185">Reference proteome</keyword>
<dbReference type="Proteomes" id="UP000661685">
    <property type="component" value="Segment"/>
</dbReference>
<dbReference type="EMBL" id="MN988466">
    <property type="protein sequence ID" value="QIG67221.1"/>
    <property type="molecule type" value="Genomic_DNA"/>
</dbReference>
<comment type="subcellular location">
    <subcellularLocation>
        <location evidence="1">Virion</location>
    </subcellularLocation>
</comment>
<evidence type="ECO:0000313" key="6">
    <source>
        <dbReference type="Proteomes" id="UP000661685"/>
    </source>
</evidence>
<dbReference type="Pfam" id="PF03906">
    <property type="entry name" value="Phage_T7_tail"/>
    <property type="match status" value="1"/>
</dbReference>
<evidence type="ECO:0000259" key="4">
    <source>
        <dbReference type="Pfam" id="PF03906"/>
    </source>
</evidence>
<keyword evidence="2" id="KW-1227">Viral tail protein</keyword>
<feature type="domain" description="Bacteriophage T7 tail fibre protein-like N-terminal" evidence="4">
    <location>
        <begin position="6"/>
        <end position="116"/>
    </location>
</feature>
<sequence>MAALSRVIKTGNGSTTQFVVDFALGYLSPSDITCRVGNEADGSGNPIYRTITFLSETLLQVGGTPAGNGVQVVFERTVEKEDTIVHFSTGDVLDETNLDLSFKQILMVVHEVLDGRLGAFDSNLDMGGFRITNMGDPVDNSDAATKFYVDDRTALGSEQVALATAAAEVASDAAIAAQAAQTAAAGSASAAATSATNAATSAANAATSATSAAASALSAQTLLSGGSAGQFLGKNSNTNFDYAWINLPGGGDMFKAVYDPQGKNADAFSWNNFTDKPTTFPTTVANISDLKSMAKRDLTISSAAPSGGIDGDVWYKI</sequence>
<name>A0A7S5USH0_9CAUD</name>
<keyword evidence="3" id="KW-0946">Virion</keyword>
<dbReference type="GO" id="GO:0098015">
    <property type="term" value="C:virus tail"/>
    <property type="evidence" value="ECO:0007669"/>
    <property type="project" value="UniProtKB-KW"/>
</dbReference>
<gene>
    <name evidence="5" type="ORF">EVB35_041</name>
</gene>
<evidence type="ECO:0000256" key="1">
    <source>
        <dbReference type="ARBA" id="ARBA00004328"/>
    </source>
</evidence>
<proteinExistence type="predicted"/>
<accession>A0A7S5USH0</accession>
<evidence type="ECO:0000256" key="3">
    <source>
        <dbReference type="ARBA" id="ARBA00022844"/>
    </source>
</evidence>
<organism evidence="5 6">
    <name type="scientific">Rhizobium phage RHph_TM34</name>
    <dbReference type="NCBI Taxonomy" id="2509556"/>
    <lineage>
        <taxon>Viruses</taxon>
        <taxon>Duplodnaviria</taxon>
        <taxon>Heunggongvirae</taxon>
        <taxon>Uroviricota</taxon>
        <taxon>Caudoviricetes</taxon>
        <taxon>Autographivirales</taxon>
        <taxon>Dunnvirinae</taxon>
        <taxon>Tepoztlanvirus</taxon>
        <taxon>Tepoztlanvirus RHphTM34</taxon>
    </lineage>
</organism>
<reference evidence="5" key="1">
    <citation type="submission" date="2020-01" db="EMBL/GenBank/DDBJ databases">
        <title>Patterns of diversity and host range of bacteriophage communities associated with bean-nodulatin bacteria.</title>
        <authorList>
            <person name="Vann Cauwenberghe J."/>
            <person name="Santamaria R.I."/>
            <person name="Bustos P."/>
            <person name="Juarez S."/>
            <person name="Gonzalez V."/>
        </authorList>
    </citation>
    <scope>NUCLEOTIDE SEQUENCE</scope>
</reference>